<dbReference type="AlphaFoldDB" id="A0A9P3TWT1"/>
<keyword evidence="1" id="KW-1133">Transmembrane helix</keyword>
<evidence type="ECO:0008006" key="4">
    <source>
        <dbReference type="Google" id="ProtNLM"/>
    </source>
</evidence>
<keyword evidence="1" id="KW-0812">Transmembrane</keyword>
<comment type="caution">
    <text evidence="2">The sequence shown here is derived from an EMBL/GenBank/DDBJ whole genome shotgun (WGS) entry which is preliminary data.</text>
</comment>
<reference evidence="2" key="2">
    <citation type="submission" date="2021-06" db="EMBL/GenBank/DDBJ databases">
        <authorList>
            <consortium name="NCBI Pathogen Detection Project"/>
        </authorList>
    </citation>
    <scope>NUCLEOTIDE SEQUENCE</scope>
    <source>
        <strain evidence="2">Clostridioides</strain>
    </source>
</reference>
<keyword evidence="1" id="KW-0472">Membrane</keyword>
<organism evidence="2 3">
    <name type="scientific">Clostridioides difficile</name>
    <name type="common">Peptoclostridium difficile</name>
    <dbReference type="NCBI Taxonomy" id="1496"/>
    <lineage>
        <taxon>Bacteria</taxon>
        <taxon>Bacillati</taxon>
        <taxon>Bacillota</taxon>
        <taxon>Clostridia</taxon>
        <taxon>Peptostreptococcales</taxon>
        <taxon>Peptostreptococcaceae</taxon>
        <taxon>Clostridioides</taxon>
    </lineage>
</organism>
<proteinExistence type="predicted"/>
<gene>
    <name evidence="2" type="ORF">KRQ00_000165</name>
</gene>
<sequence length="99" mass="11743">MKWIKWYSITCICIFIVVAFYMFIFPNKIETIDTSSAYSFVEKKVPNSAVYQGYKKNPVDGTTTIYYSYDNSTHIVRLSHPEDYSREINWDKVSNIRFD</sequence>
<feature type="transmembrane region" description="Helical" evidence="1">
    <location>
        <begin position="6"/>
        <end position="25"/>
    </location>
</feature>
<name>A0A9P3TWT1_CLODI</name>
<dbReference type="EMBL" id="DAEQIJ010000001">
    <property type="protein sequence ID" value="HBH2618444.1"/>
    <property type="molecule type" value="Genomic_DNA"/>
</dbReference>
<accession>A0A9P3TWT1</accession>
<reference evidence="2" key="1">
    <citation type="journal article" date="2018" name="Genome Biol.">
        <title>SKESA: strategic k-mer extension for scrupulous assemblies.</title>
        <authorList>
            <person name="Souvorov A."/>
            <person name="Agarwala R."/>
            <person name="Lipman D.J."/>
        </authorList>
    </citation>
    <scope>NUCLEOTIDE SEQUENCE</scope>
    <source>
        <strain evidence="2">Clostridioides</strain>
    </source>
</reference>
<evidence type="ECO:0000313" key="2">
    <source>
        <dbReference type="EMBL" id="HBH2618444.1"/>
    </source>
</evidence>
<dbReference type="RefSeq" id="WP_003428907.1">
    <property type="nucleotide sequence ID" value="NZ_AP025558.1"/>
</dbReference>
<evidence type="ECO:0000313" key="3">
    <source>
        <dbReference type="Proteomes" id="UP000879542"/>
    </source>
</evidence>
<evidence type="ECO:0000256" key="1">
    <source>
        <dbReference type="SAM" id="Phobius"/>
    </source>
</evidence>
<dbReference type="Proteomes" id="UP000879542">
    <property type="component" value="Unassembled WGS sequence"/>
</dbReference>
<protein>
    <recommendedName>
        <fullName evidence="4">DUF3139 domain-containing protein</fullName>
    </recommendedName>
</protein>